<proteinExistence type="predicted"/>
<reference evidence="1" key="1">
    <citation type="journal article" date="2015" name="Nature">
        <title>Complex archaea that bridge the gap between prokaryotes and eukaryotes.</title>
        <authorList>
            <person name="Spang A."/>
            <person name="Saw J.H."/>
            <person name="Jorgensen S.L."/>
            <person name="Zaremba-Niedzwiedzka K."/>
            <person name="Martijn J."/>
            <person name="Lind A.E."/>
            <person name="van Eijk R."/>
            <person name="Schleper C."/>
            <person name="Guy L."/>
            <person name="Ettema T.J."/>
        </authorList>
    </citation>
    <scope>NUCLEOTIDE SEQUENCE</scope>
</reference>
<name>A0A0F9A0T1_9ZZZZ</name>
<protein>
    <submittedName>
        <fullName evidence="1">Uncharacterized protein</fullName>
    </submittedName>
</protein>
<comment type="caution">
    <text evidence="1">The sequence shown here is derived from an EMBL/GenBank/DDBJ whole genome shotgun (WGS) entry which is preliminary data.</text>
</comment>
<organism evidence="1">
    <name type="scientific">marine sediment metagenome</name>
    <dbReference type="NCBI Taxonomy" id="412755"/>
    <lineage>
        <taxon>unclassified sequences</taxon>
        <taxon>metagenomes</taxon>
        <taxon>ecological metagenomes</taxon>
    </lineage>
</organism>
<dbReference type="AlphaFoldDB" id="A0A0F9A0T1"/>
<dbReference type="EMBL" id="LAZR01045067">
    <property type="protein sequence ID" value="KKK99753.1"/>
    <property type="molecule type" value="Genomic_DNA"/>
</dbReference>
<gene>
    <name evidence="1" type="ORF">LCGC14_2629550</name>
</gene>
<accession>A0A0F9A0T1</accession>
<feature type="non-terminal residue" evidence="1">
    <location>
        <position position="1"/>
    </location>
</feature>
<sequence length="163" mass="16483">INGSVSITLAPGLGLIITCDASAWVGLVYSLDFSGLTAIQADGLAATDGFLVDDGGVPKRMEYTDSGIRVQTVSGTSDTLATADINTFIEYTNASAVAVTLDTGVGKVGNVIIIKQTGAGQVTVSGTATLESAVGNKTNAQDSVITLVCIATDTWALYGDMAA</sequence>
<evidence type="ECO:0000313" key="1">
    <source>
        <dbReference type="EMBL" id="KKK99753.1"/>
    </source>
</evidence>